<organism evidence="2 3">
    <name type="scientific">Rozella allomycis (strain CSF55)</name>
    <dbReference type="NCBI Taxonomy" id="988480"/>
    <lineage>
        <taxon>Eukaryota</taxon>
        <taxon>Fungi</taxon>
        <taxon>Fungi incertae sedis</taxon>
        <taxon>Cryptomycota</taxon>
        <taxon>Cryptomycota incertae sedis</taxon>
        <taxon>Rozella</taxon>
    </lineage>
</organism>
<dbReference type="Proteomes" id="UP000030755">
    <property type="component" value="Unassembled WGS sequence"/>
</dbReference>
<dbReference type="AlphaFoldDB" id="A0A075AXG6"/>
<dbReference type="EMBL" id="KE560907">
    <property type="protein sequence ID" value="EPZ34839.1"/>
    <property type="molecule type" value="Genomic_DNA"/>
</dbReference>
<dbReference type="HOGENOM" id="CLU_1732521_0_0_1"/>
<gene>
    <name evidence="2" type="ORF">O9G_002437</name>
</gene>
<keyword evidence="1" id="KW-0732">Signal</keyword>
<sequence>MKSIAIFLISLVIFYVSAYPNGSPVCSITEKEMKAKMGGKNSELGYKLKGPSKVKRGETIVLELEGKSKLQGILAWTNAGQLPLPNNKVKYPACDAGKRQSFTQKDYLKLKGPFKFYWTVPRQRGVATINVLAVDTFTKWQIVKPLVIKIE</sequence>
<evidence type="ECO:0008006" key="4">
    <source>
        <dbReference type="Google" id="ProtNLM"/>
    </source>
</evidence>
<evidence type="ECO:0000256" key="1">
    <source>
        <dbReference type="SAM" id="SignalP"/>
    </source>
</evidence>
<evidence type="ECO:0000313" key="2">
    <source>
        <dbReference type="EMBL" id="EPZ34839.1"/>
    </source>
</evidence>
<evidence type="ECO:0000313" key="3">
    <source>
        <dbReference type="Proteomes" id="UP000030755"/>
    </source>
</evidence>
<protein>
    <recommendedName>
        <fullName evidence="4">Reelin domain-containing protein</fullName>
    </recommendedName>
</protein>
<feature type="chain" id="PRO_5001705824" description="Reelin domain-containing protein" evidence="1">
    <location>
        <begin position="19"/>
        <end position="151"/>
    </location>
</feature>
<proteinExistence type="predicted"/>
<feature type="signal peptide" evidence="1">
    <location>
        <begin position="1"/>
        <end position="18"/>
    </location>
</feature>
<reference evidence="2 3" key="1">
    <citation type="journal article" date="2013" name="Curr. Biol.">
        <title>Shared signatures of parasitism and phylogenomics unite Cryptomycota and microsporidia.</title>
        <authorList>
            <person name="James T.Y."/>
            <person name="Pelin A."/>
            <person name="Bonen L."/>
            <person name="Ahrendt S."/>
            <person name="Sain D."/>
            <person name="Corradi N."/>
            <person name="Stajich J.E."/>
        </authorList>
    </citation>
    <scope>NUCLEOTIDE SEQUENCE [LARGE SCALE GENOMIC DNA]</scope>
    <source>
        <strain evidence="2 3">CSF55</strain>
    </source>
</reference>
<accession>A0A075AXG6</accession>
<name>A0A075AXG6_ROZAC</name>
<keyword evidence="3" id="KW-1185">Reference proteome</keyword>